<proteinExistence type="predicted"/>
<accession>A0A6J6C5Z9</accession>
<dbReference type="EMBL" id="CAEZSS010000085">
    <property type="protein sequence ID" value="CAB4546712.1"/>
    <property type="molecule type" value="Genomic_DNA"/>
</dbReference>
<dbReference type="AlphaFoldDB" id="A0A6J6C5Z9"/>
<name>A0A6J6C5Z9_9ZZZZ</name>
<gene>
    <name evidence="1" type="ORF">UFOPK1505_00534</name>
</gene>
<reference evidence="1" key="1">
    <citation type="submission" date="2020-05" db="EMBL/GenBank/DDBJ databases">
        <authorList>
            <person name="Chiriac C."/>
            <person name="Salcher M."/>
            <person name="Ghai R."/>
            <person name="Kavagutti S V."/>
        </authorList>
    </citation>
    <scope>NUCLEOTIDE SEQUENCE</scope>
</reference>
<organism evidence="1">
    <name type="scientific">freshwater metagenome</name>
    <dbReference type="NCBI Taxonomy" id="449393"/>
    <lineage>
        <taxon>unclassified sequences</taxon>
        <taxon>metagenomes</taxon>
        <taxon>ecological metagenomes</taxon>
    </lineage>
</organism>
<sequence length="125" mass="12761">MFPLLPASGDVLIPMVIEILGSSTVINGSACGFSRSARVSPNVIVSIPATAMMSPGCASSAGTRSSASVINSSDTLTRSVVPSVLIQVTDCPFLITPSRTRQSASLPKNGDESKFVTCACRGAPS</sequence>
<evidence type="ECO:0000313" key="1">
    <source>
        <dbReference type="EMBL" id="CAB4546712.1"/>
    </source>
</evidence>
<protein>
    <submittedName>
        <fullName evidence="1">Unannotated protein</fullName>
    </submittedName>
</protein>